<protein>
    <submittedName>
        <fullName evidence="3">Putative delta-60 repeat protein/predicted secreted protein (Por secretion system target)</fullName>
    </submittedName>
</protein>
<feature type="domain" description="HYR-like" evidence="2">
    <location>
        <begin position="746"/>
        <end position="805"/>
    </location>
</feature>
<feature type="domain" description="Secretion system C-terminal sorting" evidence="1">
    <location>
        <begin position="2133"/>
        <end position="2203"/>
    </location>
</feature>
<feature type="domain" description="HYR-like" evidence="2">
    <location>
        <begin position="1273"/>
        <end position="1330"/>
    </location>
</feature>
<evidence type="ECO:0000259" key="2">
    <source>
        <dbReference type="Pfam" id="PF23237"/>
    </source>
</evidence>
<dbReference type="InterPro" id="IPR013431">
    <property type="entry name" value="Delta_60_rpt"/>
</dbReference>
<evidence type="ECO:0000259" key="1">
    <source>
        <dbReference type="Pfam" id="PF18962"/>
    </source>
</evidence>
<dbReference type="InterPro" id="IPR057078">
    <property type="entry name" value="HYR-4C"/>
</dbReference>
<gene>
    <name evidence="3" type="ORF">CLV31_104103</name>
</gene>
<dbReference type="OrthoDB" id="1121493at2"/>
<comment type="caution">
    <text evidence="3">The sequence shown here is derived from an EMBL/GenBank/DDBJ whole genome shotgun (WGS) entry which is preliminary data.</text>
</comment>
<dbReference type="Gene3D" id="2.80.10.50">
    <property type="match status" value="7"/>
</dbReference>
<dbReference type="PANTHER" id="PTHR24273:SF32">
    <property type="entry name" value="HYALIN"/>
    <property type="match status" value="1"/>
</dbReference>
<organism evidence="3 4">
    <name type="scientific">Algoriphagus aquaeductus</name>
    <dbReference type="NCBI Taxonomy" id="475299"/>
    <lineage>
        <taxon>Bacteria</taxon>
        <taxon>Pseudomonadati</taxon>
        <taxon>Bacteroidota</taxon>
        <taxon>Cytophagia</taxon>
        <taxon>Cytophagales</taxon>
        <taxon>Cyclobacteriaceae</taxon>
        <taxon>Algoriphagus</taxon>
    </lineage>
</organism>
<dbReference type="EMBL" id="QKTX01000004">
    <property type="protein sequence ID" value="PZV84455.1"/>
    <property type="molecule type" value="Genomic_DNA"/>
</dbReference>
<proteinExistence type="predicted"/>
<feature type="domain" description="HYR-like" evidence="2">
    <location>
        <begin position="1198"/>
        <end position="1255"/>
    </location>
</feature>
<dbReference type="NCBIfam" id="TIGR04183">
    <property type="entry name" value="Por_Secre_tail"/>
    <property type="match status" value="1"/>
</dbReference>
<dbReference type="NCBIfam" id="TIGR02608">
    <property type="entry name" value="delta_60_rpt"/>
    <property type="match status" value="10"/>
</dbReference>
<dbReference type="RefSeq" id="WP_111392134.1">
    <property type="nucleotide sequence ID" value="NZ_QKTX01000004.1"/>
</dbReference>
<keyword evidence="4" id="KW-1185">Reference proteome</keyword>
<reference evidence="3 4" key="1">
    <citation type="submission" date="2018-06" db="EMBL/GenBank/DDBJ databases">
        <title>Genomic Encyclopedia of Archaeal and Bacterial Type Strains, Phase II (KMG-II): from individual species to whole genera.</title>
        <authorList>
            <person name="Goeker M."/>
        </authorList>
    </citation>
    <scope>NUCLEOTIDE SEQUENCE [LARGE SCALE GENOMIC DNA]</scope>
    <source>
        <strain evidence="3 4">T4</strain>
    </source>
</reference>
<dbReference type="PANTHER" id="PTHR24273">
    <property type="entry name" value="FI04643P-RELATED"/>
    <property type="match status" value="1"/>
</dbReference>
<dbReference type="Pfam" id="PF17164">
    <property type="entry name" value="DUF5122"/>
    <property type="match status" value="13"/>
</dbReference>
<evidence type="ECO:0000313" key="3">
    <source>
        <dbReference type="EMBL" id="PZV84455.1"/>
    </source>
</evidence>
<feature type="domain" description="HYR-like" evidence="2">
    <location>
        <begin position="973"/>
        <end position="1030"/>
    </location>
</feature>
<dbReference type="Proteomes" id="UP000248917">
    <property type="component" value="Unassembled WGS sequence"/>
</dbReference>
<feature type="domain" description="HYR-like" evidence="2">
    <location>
        <begin position="1348"/>
        <end position="1405"/>
    </location>
</feature>
<accession>A0A326RWJ7</accession>
<sequence length="2209" mass="233493">MRHIYFTLLLFLLFGGISRGQNPGELDLSFNPNGINTGTGANQFVHASVRQPDGKIISVGNFTAYNGSARNRIIRINPDGTLDPTFNIGTGADGRIWTVALQADGKILIGGDFTLFNGVPRSGIARLNSDGSVDSNFTIGSGFDGRVYSIFIQHNEKILVGGEFGGFNGVSRRYSARLETTGILDLSYFPGFQGGGVRSIVSTSDGSIYLAGGFTFNIVKLTSSGAPVNNWCQCGISGLVFALHVQSDDKLLVGGNFNLGSTITGNRRNLVRINPNGVVDTSFTFSGLDITSYILSISPTINEKILIAGNFQTQRRNVARINADGSLDITFNTYGAGTDMPLWNVLALPDGKAVIGGEFTSVNGNARNYLAQLNSDGSFEVMGAGANGTVWMTAQQPDGKVLIAGDFNIYNGLTRPRIARLNLDGSLDTLFNPGSGANAVIFRFVIQPDGKILVAGGFTTYNGINRRFIARLNVDGSLDTSFIPYSDMNMIAIYTMALQSDGKILIGGITSGGGGRYFRLNSNGTFDGSFIIGNVSAPVYTIAVQSDNKILVGGDFTSFVGRSRTVRLNEDGSLDPSFNTGTGANSTVYNIVIQSDGKILIGGFFTTYNGILTNRITRLNQDGTIDESFNAGNGSNNSIDIVRLLSNGKILIGGDFTNYNGVVRNRIARLNNNGSLDTSFDPINGASARIRAITIQSDGEILLGGDFIRYNDISRVRVARIYGSGEEVDEEAPVSSLENLTSISAQCSVTFEDLTIPTATDNVDGTIQGTTNQSIFPITQQGSYTITWTFTDAAGNSSSQTQTIVVDDTTAPVPSVVQLPVASGHCSVTVTAPTANDACAGTITGTTTDPLTYTEQGTFTIIWTYDDGNGNTSTQTQTVIVDDVTAPVPTLETLPTITGECSAEVTAPTAMDNCEGTITGTSDDPTSYTEQGTYTITWVYDDGNGNTSTQTQTVIVDDVTAPIPTVETLPTITGECSAEVTAPTATDNCEGTITGTTTDPTSYTEQGTYTITWTFDDGNGNTSTQTQTVIVDDVTAPVPTLETLPTITGECSAEVTAPTATDNCEGTITGTTTDPLTYTEQGTYTIIWAYDDGNGNTSTQTQTVIVNDVTAPVPTVAELPTITGECSAEVTAPTATDNCEGTITGTTTNPTSYTEQGTYTITWTFDDANGNTSTQTQTVIVDDVTAPVPTLETLPTITGECSAEVTAPTATDNCEGTITGTTTDPISYSEQGTYTITWTFDDGNGNSSTQEQTVIVDDVTAPIPTQETLPTITGECSAEVTPPTATDNCEGTITGTTTDPISYSEQGTYTITWTFDDGNGNTSTQTQTVIVNDVTAPVPTVAELPTITGECSAEVTAPTATDNCEGTITGTTTDPTSYTEQGTYTITWTYDDGNGNTSTQTQTVIVEDVTAPVPTLETLPTITGECSAEVTAPTATDNCEGTITGTTTDPTSYTEQGTYTITWTFDDGNGNTSTQIQTVIVEDVTAPVPTLETLPTIIGECSAEVTAPTATDNCEGTIMGTTTDPTNYTEQGTYTITWTFDDGNGNTSTQTQTVIVDDVTAPVPTMETLPMITGECSAEVTAPTSTDNCEGTITGTTSDPTIYTEQGAYTITWTFDDGNGNVATQEQTVIVADVTNPEWSTAIGSLDRSLSCGQGDLLAQTQLLAPIPSDNCGIESVVKTSGEFVSSGLNGAGTYTNTWIAIDLAGNGSEVFTQVITIEGIQIDASASSTPVQLGNTATLSASVTPAASGVTVNFYLDDVLKGTSITDANGTATLSVSGLVLNVYKVTAVVGDGCDESVAYLPVYDPNGNFVTGGGWINSPSGALVGTNTVGKANFGFVSKYKKGSNQVDGNTEFQFNAGNLNFKSTLHESGTLVISGKKATYRGEGTVNGVTGYRFTITAIDGHWNGGTGPDQFRIKIWGTNGVIYDNGLGADDNSDDATTLGGGSIVIHQAKGKASKRILSDLITVDWNTPIETIQKELDQQSADWFDGRQIPLILDESGYDPLTPGLYILNANLAENEWIELDGDALIQVLVKEKPMAIDIMAINSKFAQELTAGAKVADLKTLDPVDDIHRYEMVAHDQLELRDNQIIWKGGPVPAILKFQVSSTDRAGQTISKEITLTKELKMGEFLIFPNPAEDQTQILVELDQPAQVSLMVFDATGKMVISDQFVREETFIQTLDLMGIAPGMYTIQVQTGKVVMTGRLIKK</sequence>
<dbReference type="Pfam" id="PF18962">
    <property type="entry name" value="Por_Secre_tail"/>
    <property type="match status" value="1"/>
</dbReference>
<dbReference type="SUPFAM" id="SSF63829">
    <property type="entry name" value="Calcium-dependent phosphotriesterase"/>
    <property type="match status" value="2"/>
</dbReference>
<feature type="domain" description="HYR-like" evidence="2">
    <location>
        <begin position="1123"/>
        <end position="1180"/>
    </location>
</feature>
<dbReference type="Gene3D" id="2.60.40.10">
    <property type="entry name" value="Immunoglobulins"/>
    <property type="match status" value="11"/>
</dbReference>
<feature type="domain" description="HYR-like" evidence="2">
    <location>
        <begin position="1423"/>
        <end position="1480"/>
    </location>
</feature>
<evidence type="ECO:0000313" key="4">
    <source>
        <dbReference type="Proteomes" id="UP000248917"/>
    </source>
</evidence>
<name>A0A326RWJ7_9BACT</name>
<dbReference type="InterPro" id="IPR013783">
    <property type="entry name" value="Ig-like_fold"/>
</dbReference>
<feature type="domain" description="HYR-like" evidence="2">
    <location>
        <begin position="1500"/>
        <end position="1555"/>
    </location>
</feature>
<dbReference type="Pfam" id="PF23237">
    <property type="entry name" value="HYR_4C"/>
    <property type="match status" value="8"/>
</dbReference>
<dbReference type="InterPro" id="IPR026444">
    <property type="entry name" value="Secre_tail"/>
</dbReference>